<sequence length="216" mass="23117">MDAFLATALTFPTVVYSVLLAVCLIYWLLAATGLFDHHAPDALVHGHATDAPTADGDAGDVAAILARLGLAGVPVMVIATVLSFFGWLCAYYVQLLVLDHLHTSLRVVLGIAIDVLALVPGLVATSLVLRPVSRWILRLRPPVEPGLLGRVGTVSTPAVDARYGQATIDDGGAGLILQIRSNDTGRFKRGDRVVLIEYLDAQHAYRVIAEEQFNSL</sequence>
<gene>
    <name evidence="2" type="ORF">GCM10008101_18190</name>
</gene>
<keyword evidence="1" id="KW-1133">Transmembrane helix</keyword>
<reference evidence="3" key="1">
    <citation type="journal article" date="2019" name="Int. J. Syst. Evol. Microbiol.">
        <title>The Global Catalogue of Microorganisms (GCM) 10K type strain sequencing project: providing services to taxonomists for standard genome sequencing and annotation.</title>
        <authorList>
            <consortium name="The Broad Institute Genomics Platform"/>
            <consortium name="The Broad Institute Genome Sequencing Center for Infectious Disease"/>
            <person name="Wu L."/>
            <person name="Ma J."/>
        </authorList>
    </citation>
    <scope>NUCLEOTIDE SEQUENCE [LARGE SCALE GENOMIC DNA]</scope>
    <source>
        <strain evidence="3">KCTC 22558</strain>
    </source>
</reference>
<keyword evidence="3" id="KW-1185">Reference proteome</keyword>
<evidence type="ECO:0000256" key="1">
    <source>
        <dbReference type="SAM" id="Phobius"/>
    </source>
</evidence>
<proteinExistence type="predicted"/>
<keyword evidence="1" id="KW-0812">Transmembrane</keyword>
<evidence type="ECO:0008006" key="4">
    <source>
        <dbReference type="Google" id="ProtNLM"/>
    </source>
</evidence>
<comment type="caution">
    <text evidence="2">The sequence shown here is derived from an EMBL/GenBank/DDBJ whole genome shotgun (WGS) entry which is preliminary data.</text>
</comment>
<dbReference type="EMBL" id="BMXY01000002">
    <property type="protein sequence ID" value="GGZ64810.1"/>
    <property type="molecule type" value="Genomic_DNA"/>
</dbReference>
<keyword evidence="1" id="KW-0472">Membrane</keyword>
<evidence type="ECO:0000313" key="2">
    <source>
        <dbReference type="EMBL" id="GGZ64810.1"/>
    </source>
</evidence>
<dbReference type="Proteomes" id="UP000643403">
    <property type="component" value="Unassembled WGS sequence"/>
</dbReference>
<accession>A0ABQ3C2T5</accession>
<organism evidence="2 3">
    <name type="scientific">Cognatilysobacter xinjiangensis</name>
    <dbReference type="NCBI Taxonomy" id="546892"/>
    <lineage>
        <taxon>Bacteria</taxon>
        <taxon>Pseudomonadati</taxon>
        <taxon>Pseudomonadota</taxon>
        <taxon>Gammaproteobacteria</taxon>
        <taxon>Lysobacterales</taxon>
        <taxon>Lysobacteraceae</taxon>
        <taxon>Cognatilysobacter</taxon>
    </lineage>
</organism>
<dbReference type="RefSeq" id="WP_189449172.1">
    <property type="nucleotide sequence ID" value="NZ_BMXY01000002.1"/>
</dbReference>
<evidence type="ECO:0000313" key="3">
    <source>
        <dbReference type="Proteomes" id="UP000643403"/>
    </source>
</evidence>
<protein>
    <recommendedName>
        <fullName evidence="4">DUF1449 family protein</fullName>
    </recommendedName>
</protein>
<name>A0ABQ3C2T5_9GAMM</name>
<feature type="transmembrane region" description="Helical" evidence="1">
    <location>
        <begin position="68"/>
        <end position="93"/>
    </location>
</feature>
<feature type="transmembrane region" description="Helical" evidence="1">
    <location>
        <begin position="6"/>
        <end position="29"/>
    </location>
</feature>
<feature type="transmembrane region" description="Helical" evidence="1">
    <location>
        <begin position="105"/>
        <end position="129"/>
    </location>
</feature>